<feature type="signal peptide" evidence="6">
    <location>
        <begin position="1"/>
        <end position="18"/>
    </location>
</feature>
<evidence type="ECO:0000256" key="2">
    <source>
        <dbReference type="ARBA" id="ARBA00022729"/>
    </source>
</evidence>
<comment type="subcellular location">
    <subcellularLocation>
        <location evidence="1">Cell outer membrane</location>
    </subcellularLocation>
</comment>
<keyword evidence="2 6" id="KW-0732">Signal</keyword>
<dbReference type="PRINTS" id="PR01021">
    <property type="entry name" value="OMPADOMAIN"/>
</dbReference>
<dbReference type="EMBL" id="JAAQTL010000001">
    <property type="protein sequence ID" value="NID16512.1"/>
    <property type="molecule type" value="Genomic_DNA"/>
</dbReference>
<dbReference type="RefSeq" id="WP_166700145.1">
    <property type="nucleotide sequence ID" value="NZ_JAAQTL010000001.1"/>
</dbReference>
<dbReference type="Gene3D" id="3.30.1330.60">
    <property type="entry name" value="OmpA-like domain"/>
    <property type="match status" value="1"/>
</dbReference>
<name>A0A7X5QWB0_9GAMM</name>
<comment type="caution">
    <text evidence="8">The sequence shown here is derived from an EMBL/GenBank/DDBJ whole genome shotgun (WGS) entry which is preliminary data.</text>
</comment>
<dbReference type="GO" id="GO:0009279">
    <property type="term" value="C:cell outer membrane"/>
    <property type="evidence" value="ECO:0007669"/>
    <property type="project" value="UniProtKB-SubCell"/>
</dbReference>
<evidence type="ECO:0000259" key="7">
    <source>
        <dbReference type="PROSITE" id="PS51123"/>
    </source>
</evidence>
<dbReference type="PROSITE" id="PS51123">
    <property type="entry name" value="OMPA_2"/>
    <property type="match status" value="1"/>
</dbReference>
<dbReference type="PROSITE" id="PS01068">
    <property type="entry name" value="OMPA_1"/>
    <property type="match status" value="1"/>
</dbReference>
<dbReference type="InterPro" id="IPR050330">
    <property type="entry name" value="Bact_OuterMem_StrucFunc"/>
</dbReference>
<dbReference type="InterPro" id="IPR006690">
    <property type="entry name" value="OMPA-like_CS"/>
</dbReference>
<keyword evidence="4" id="KW-0998">Cell outer membrane</keyword>
<sequence>MRASLKGFAVASLTLALAACGSYSRDVAKDGRSAGQLEWPAPRNMPSLHKGGTFPNLDNLRLIKAGVDKHQISELIGFPHFDEGVWGVREWNYLFNFRKAGSDDVVQCQYKILFDQDKLARSFYWMPASCAAFLDVAKPAAAAVAEDMPQRITLAADALFAFDKSELTTEGKQAVTDLGAKLRAHMAQIQGIRVTGYTDRLGSHAYNQPLSERRARAVMDALVTDGVPRTKILAEGLGERDPVKDCPNGAREELVACLAPNRRVEVRVD</sequence>
<dbReference type="Gene3D" id="3.30.1450.10">
    <property type="match status" value="1"/>
</dbReference>
<dbReference type="AlphaFoldDB" id="A0A7X5QWB0"/>
<evidence type="ECO:0000256" key="4">
    <source>
        <dbReference type="ARBA" id="ARBA00023237"/>
    </source>
</evidence>
<dbReference type="InterPro" id="IPR007450">
    <property type="entry name" value="BamE_dom"/>
</dbReference>
<feature type="domain" description="OmpA-like" evidence="7">
    <location>
        <begin position="147"/>
        <end position="269"/>
    </location>
</feature>
<dbReference type="InterPro" id="IPR036737">
    <property type="entry name" value="OmpA-like_sf"/>
</dbReference>
<organism evidence="8 9">
    <name type="scientific">Luteibacter yeojuensis</name>
    <dbReference type="NCBI Taxonomy" id="345309"/>
    <lineage>
        <taxon>Bacteria</taxon>
        <taxon>Pseudomonadati</taxon>
        <taxon>Pseudomonadota</taxon>
        <taxon>Gammaproteobacteria</taxon>
        <taxon>Lysobacterales</taxon>
        <taxon>Rhodanobacteraceae</taxon>
        <taxon>Luteibacter</taxon>
    </lineage>
</organism>
<keyword evidence="9" id="KW-1185">Reference proteome</keyword>
<reference evidence="8 9" key="1">
    <citation type="journal article" date="2006" name="Int. J. Syst. Evol. Microbiol.">
        <title>Dyella yeojuensis sp. nov., isolated from greenhouse soil in Korea.</title>
        <authorList>
            <person name="Kim B.Y."/>
            <person name="Weon H.Y."/>
            <person name="Lee K.H."/>
            <person name="Seok S.J."/>
            <person name="Kwon S.W."/>
            <person name="Go S.J."/>
            <person name="Stackebrandt E."/>
        </authorList>
    </citation>
    <scope>NUCLEOTIDE SEQUENCE [LARGE SCALE GENOMIC DNA]</scope>
    <source>
        <strain evidence="8 9">DSM 17673</strain>
    </source>
</reference>
<dbReference type="InterPro" id="IPR006664">
    <property type="entry name" value="OMP_bac"/>
</dbReference>
<dbReference type="CDD" id="cd07185">
    <property type="entry name" value="OmpA_C-like"/>
    <property type="match status" value="1"/>
</dbReference>
<dbReference type="InterPro" id="IPR037873">
    <property type="entry name" value="BamE-like"/>
</dbReference>
<dbReference type="SUPFAM" id="SSF103088">
    <property type="entry name" value="OmpA-like"/>
    <property type="match status" value="1"/>
</dbReference>
<dbReference type="PANTHER" id="PTHR30329:SF21">
    <property type="entry name" value="LIPOPROTEIN YIAD-RELATED"/>
    <property type="match status" value="1"/>
</dbReference>
<dbReference type="InterPro" id="IPR006665">
    <property type="entry name" value="OmpA-like"/>
</dbReference>
<keyword evidence="3 5" id="KW-0472">Membrane</keyword>
<gene>
    <name evidence="8" type="ORF">HBF32_13660</name>
</gene>
<dbReference type="PANTHER" id="PTHR30329">
    <property type="entry name" value="STATOR ELEMENT OF FLAGELLAR MOTOR COMPLEX"/>
    <property type="match status" value="1"/>
</dbReference>
<feature type="chain" id="PRO_5030819645" evidence="6">
    <location>
        <begin position="19"/>
        <end position="269"/>
    </location>
</feature>
<dbReference type="Proteomes" id="UP000518878">
    <property type="component" value="Unassembled WGS sequence"/>
</dbReference>
<evidence type="ECO:0000256" key="1">
    <source>
        <dbReference type="ARBA" id="ARBA00004442"/>
    </source>
</evidence>
<protein>
    <submittedName>
        <fullName evidence="8">OmpA family protein</fullName>
    </submittedName>
</protein>
<dbReference type="Pfam" id="PF04355">
    <property type="entry name" value="BamE"/>
    <property type="match status" value="1"/>
</dbReference>
<evidence type="ECO:0000313" key="8">
    <source>
        <dbReference type="EMBL" id="NID16512.1"/>
    </source>
</evidence>
<dbReference type="Pfam" id="PF00691">
    <property type="entry name" value="OmpA"/>
    <property type="match status" value="1"/>
</dbReference>
<evidence type="ECO:0000256" key="3">
    <source>
        <dbReference type="ARBA" id="ARBA00023136"/>
    </source>
</evidence>
<dbReference type="PROSITE" id="PS51257">
    <property type="entry name" value="PROKAR_LIPOPROTEIN"/>
    <property type="match status" value="1"/>
</dbReference>
<evidence type="ECO:0000313" key="9">
    <source>
        <dbReference type="Proteomes" id="UP000518878"/>
    </source>
</evidence>
<evidence type="ECO:0000256" key="6">
    <source>
        <dbReference type="SAM" id="SignalP"/>
    </source>
</evidence>
<evidence type="ECO:0000256" key="5">
    <source>
        <dbReference type="PROSITE-ProRule" id="PRU00473"/>
    </source>
</evidence>
<proteinExistence type="predicted"/>
<accession>A0A7X5QWB0</accession>